<feature type="transmembrane region" description="Helical" evidence="1">
    <location>
        <begin position="130"/>
        <end position="151"/>
    </location>
</feature>
<evidence type="ECO:0008006" key="4">
    <source>
        <dbReference type="Google" id="ProtNLM"/>
    </source>
</evidence>
<name>A0A7D6E1F6_9MYCO</name>
<keyword evidence="1" id="KW-0812">Transmembrane</keyword>
<feature type="transmembrane region" description="Helical" evidence="1">
    <location>
        <begin position="85"/>
        <end position="110"/>
    </location>
</feature>
<evidence type="ECO:0000313" key="2">
    <source>
        <dbReference type="EMBL" id="QLL08590.1"/>
    </source>
</evidence>
<reference evidence="2" key="2">
    <citation type="submission" date="2020-07" db="EMBL/GenBank/DDBJ databases">
        <authorList>
            <person name="Yu X."/>
        </authorList>
    </citation>
    <scope>NUCLEOTIDE SEQUENCE [LARGE SCALE GENOMIC DNA]</scope>
    <source>
        <strain evidence="2">24T</strain>
    </source>
</reference>
<feature type="transmembrane region" description="Helical" evidence="1">
    <location>
        <begin position="195"/>
        <end position="215"/>
    </location>
</feature>
<proteinExistence type="predicted"/>
<dbReference type="EMBL" id="CP059165">
    <property type="protein sequence ID" value="QLL08590.1"/>
    <property type="molecule type" value="Genomic_DNA"/>
</dbReference>
<feature type="transmembrane region" description="Helical" evidence="1">
    <location>
        <begin position="12"/>
        <end position="31"/>
    </location>
</feature>
<dbReference type="RefSeq" id="WP_180917176.1">
    <property type="nucleotide sequence ID" value="NZ_CP059165.1"/>
</dbReference>
<gene>
    <name evidence="2" type="ORF">H0P51_06570</name>
</gene>
<keyword evidence="1" id="KW-0472">Membrane</keyword>
<sequence>MIDNRWIRMGGVAGIGYVLIAVVAGALPGAPPEANGNPSTYQAYFIEHQQALVVQAWMYALAAPLWLIFAISVRRVLRSTADSGYLAELFFVGTGIVLGLLMVTQAMQIAVAQHAAALSADVAFLLGTHFGGVLIGLWGFLIATTAVAYAFSVFAYGGLPKWTGYLAVLTFLMDLVASTGVFFRTGPFCLEGGFSAWAPAVSLLFWYLGTSIALLRTPNYAEPKAAAGELRT</sequence>
<feature type="transmembrane region" description="Helical" evidence="1">
    <location>
        <begin position="51"/>
        <end position="73"/>
    </location>
</feature>
<organism evidence="2 3">
    <name type="scientific">Mycobacterium vicinigordonae</name>
    <dbReference type="NCBI Taxonomy" id="1719132"/>
    <lineage>
        <taxon>Bacteria</taxon>
        <taxon>Bacillati</taxon>
        <taxon>Actinomycetota</taxon>
        <taxon>Actinomycetes</taxon>
        <taxon>Mycobacteriales</taxon>
        <taxon>Mycobacteriaceae</taxon>
        <taxon>Mycobacterium</taxon>
    </lineage>
</organism>
<reference evidence="2" key="1">
    <citation type="submission" date="2020-07" db="EMBL/GenBank/DDBJ databases">
        <title>Description of Mycobacterium gordonae subsp. intergordonae subsp.nov. and Mycobacterium gordonae subsp. gordonae subsp. nov.</title>
        <authorList>
            <person name="Huang H."/>
        </authorList>
    </citation>
    <scope>NUCLEOTIDE SEQUENCE [LARGE SCALE GENOMIC DNA]</scope>
    <source>
        <strain evidence="2">24T</strain>
    </source>
</reference>
<protein>
    <recommendedName>
        <fullName evidence="4">DUF4386 domain-containing protein</fullName>
    </recommendedName>
</protein>
<dbReference type="KEGG" id="mgor:H0P51_06570"/>
<evidence type="ECO:0000313" key="3">
    <source>
        <dbReference type="Proteomes" id="UP000510682"/>
    </source>
</evidence>
<keyword evidence="1" id="KW-1133">Transmembrane helix</keyword>
<keyword evidence="3" id="KW-1185">Reference proteome</keyword>
<accession>A0A7D6E1F6</accession>
<dbReference type="Proteomes" id="UP000510682">
    <property type="component" value="Chromosome"/>
</dbReference>
<dbReference type="AlphaFoldDB" id="A0A7D6E1F6"/>
<evidence type="ECO:0000256" key="1">
    <source>
        <dbReference type="SAM" id="Phobius"/>
    </source>
</evidence>